<dbReference type="AlphaFoldDB" id="A0AA46TLY2"/>
<sequence length="114" mass="12990">MFPSWAFAILVGIALGLTYVIVTTRRSSRQEPNASGNVIERVERRRRRPASRLEPHTEEAMLEVHRMVDEGRKAEAVTLLQRTSELSLTDATARVDTWSLMSARRAEDMAETDY</sequence>
<organism evidence="3 4">
    <name type="scientific">Solicola gregarius</name>
    <dbReference type="NCBI Taxonomy" id="2908642"/>
    <lineage>
        <taxon>Bacteria</taxon>
        <taxon>Bacillati</taxon>
        <taxon>Actinomycetota</taxon>
        <taxon>Actinomycetes</taxon>
        <taxon>Propionibacteriales</taxon>
        <taxon>Nocardioidaceae</taxon>
        <taxon>Solicola</taxon>
    </lineage>
</organism>
<feature type="region of interest" description="Disordered" evidence="1">
    <location>
        <begin position="26"/>
        <end position="55"/>
    </location>
</feature>
<proteinExistence type="predicted"/>
<name>A0AA46TLY2_9ACTN</name>
<evidence type="ECO:0000313" key="4">
    <source>
        <dbReference type="Proteomes" id="UP001164390"/>
    </source>
</evidence>
<keyword evidence="2" id="KW-0472">Membrane</keyword>
<keyword evidence="2" id="KW-1133">Transmembrane helix</keyword>
<keyword evidence="2" id="KW-0812">Transmembrane</keyword>
<feature type="transmembrane region" description="Helical" evidence="2">
    <location>
        <begin position="6"/>
        <end position="22"/>
    </location>
</feature>
<reference evidence="3" key="1">
    <citation type="submission" date="2022-01" db="EMBL/GenBank/DDBJ databases">
        <title>Nocardioidaceae gen. sp. A5X3R13.</title>
        <authorList>
            <person name="Lopez Marin M.A."/>
            <person name="Uhlik O."/>
        </authorList>
    </citation>
    <scope>NUCLEOTIDE SEQUENCE</scope>
    <source>
        <strain evidence="3">A5X3R13</strain>
    </source>
</reference>
<dbReference type="RefSeq" id="WP_271636664.1">
    <property type="nucleotide sequence ID" value="NZ_CP094970.1"/>
</dbReference>
<dbReference type="EMBL" id="CP094970">
    <property type="protein sequence ID" value="UYM07690.1"/>
    <property type="molecule type" value="Genomic_DNA"/>
</dbReference>
<gene>
    <name evidence="3" type="ORF">L0C25_11655</name>
</gene>
<protein>
    <submittedName>
        <fullName evidence="3">Uncharacterized protein</fullName>
    </submittedName>
</protein>
<dbReference type="Proteomes" id="UP001164390">
    <property type="component" value="Chromosome"/>
</dbReference>
<accession>A0AA46TLY2</accession>
<evidence type="ECO:0000313" key="3">
    <source>
        <dbReference type="EMBL" id="UYM07690.1"/>
    </source>
</evidence>
<evidence type="ECO:0000256" key="1">
    <source>
        <dbReference type="SAM" id="MobiDB-lite"/>
    </source>
</evidence>
<dbReference type="KEGG" id="sgrg:L0C25_11655"/>
<evidence type="ECO:0000256" key="2">
    <source>
        <dbReference type="SAM" id="Phobius"/>
    </source>
</evidence>
<keyword evidence="4" id="KW-1185">Reference proteome</keyword>